<keyword evidence="8" id="KW-0472">Membrane</keyword>
<evidence type="ECO:0000313" key="12">
    <source>
        <dbReference type="Proteomes" id="UP000178417"/>
    </source>
</evidence>
<comment type="catalytic activity">
    <reaction evidence="1 8">
        <text>Cleavage of hydrophobic, N-terminal signal or leader sequences from secreted and periplasmic proteins.</text>
        <dbReference type="EC" id="3.4.21.89"/>
    </reaction>
</comment>
<dbReference type="GO" id="GO:0004252">
    <property type="term" value="F:serine-type endopeptidase activity"/>
    <property type="evidence" value="ECO:0007669"/>
    <property type="project" value="InterPro"/>
</dbReference>
<organism evidence="11 12">
    <name type="scientific">candidate division WOR-1 bacterium RIFOXYB2_FULL_37_13</name>
    <dbReference type="NCBI Taxonomy" id="1802579"/>
    <lineage>
        <taxon>Bacteria</taxon>
        <taxon>Bacillati</taxon>
        <taxon>Saganbacteria</taxon>
    </lineage>
</organism>
<dbReference type="InterPro" id="IPR036286">
    <property type="entry name" value="LexA/Signal_pep-like_sf"/>
</dbReference>
<evidence type="ECO:0000313" key="11">
    <source>
        <dbReference type="EMBL" id="OGC18558.1"/>
    </source>
</evidence>
<dbReference type="InterPro" id="IPR019756">
    <property type="entry name" value="Pept_S26A_signal_pept_1_Ser-AS"/>
</dbReference>
<dbReference type="Proteomes" id="UP000178417">
    <property type="component" value="Unassembled WGS sequence"/>
</dbReference>
<dbReference type="InterPro" id="IPR000223">
    <property type="entry name" value="Pept_S26A_signal_pept_1"/>
</dbReference>
<dbReference type="EMBL" id="MEUB01000071">
    <property type="protein sequence ID" value="OGC18558.1"/>
    <property type="molecule type" value="Genomic_DNA"/>
</dbReference>
<dbReference type="PANTHER" id="PTHR43390">
    <property type="entry name" value="SIGNAL PEPTIDASE I"/>
    <property type="match status" value="1"/>
</dbReference>
<dbReference type="InterPro" id="IPR019758">
    <property type="entry name" value="Pept_S26A_signal_pept_1_CS"/>
</dbReference>
<dbReference type="EC" id="3.4.21.89" evidence="4 8"/>
<dbReference type="Gene3D" id="2.10.109.10">
    <property type="entry name" value="Umud Fragment, subunit A"/>
    <property type="match status" value="1"/>
</dbReference>
<keyword evidence="8" id="KW-1133">Transmembrane helix</keyword>
<dbReference type="CDD" id="cd06530">
    <property type="entry name" value="S26_SPase_I"/>
    <property type="match status" value="1"/>
</dbReference>
<dbReference type="GO" id="GO:0005886">
    <property type="term" value="C:plasma membrane"/>
    <property type="evidence" value="ECO:0007669"/>
    <property type="project" value="UniProtKB-SubCell"/>
</dbReference>
<comment type="subcellular location">
    <subcellularLocation>
        <location evidence="2">Cell membrane</location>
        <topology evidence="2">Single-pass type II membrane protein</topology>
    </subcellularLocation>
    <subcellularLocation>
        <location evidence="9">Membrane</location>
        <topology evidence="9">Single-pass type II membrane protein</topology>
    </subcellularLocation>
</comment>
<evidence type="ECO:0000259" key="10">
    <source>
        <dbReference type="Pfam" id="PF10502"/>
    </source>
</evidence>
<comment type="caution">
    <text evidence="11">The sequence shown here is derived from an EMBL/GenBank/DDBJ whole genome shotgun (WGS) entry which is preliminary data.</text>
</comment>
<dbReference type="STRING" id="1802579.A2310_01975"/>
<dbReference type="PROSITE" id="PS00761">
    <property type="entry name" value="SPASE_I_3"/>
    <property type="match status" value="1"/>
</dbReference>
<dbReference type="PROSITE" id="PS00760">
    <property type="entry name" value="SPASE_I_2"/>
    <property type="match status" value="1"/>
</dbReference>
<dbReference type="PROSITE" id="PS00501">
    <property type="entry name" value="SPASE_I_1"/>
    <property type="match status" value="1"/>
</dbReference>
<feature type="active site" evidence="7">
    <location>
        <position position="41"/>
    </location>
</feature>
<comment type="similarity">
    <text evidence="3 9">Belongs to the peptidase S26 family.</text>
</comment>
<evidence type="ECO:0000256" key="9">
    <source>
        <dbReference type="RuleBase" id="RU362042"/>
    </source>
</evidence>
<keyword evidence="5 8" id="KW-0645">Protease</keyword>
<dbReference type="NCBIfam" id="TIGR02227">
    <property type="entry name" value="sigpep_I_bact"/>
    <property type="match status" value="1"/>
</dbReference>
<evidence type="ECO:0000256" key="6">
    <source>
        <dbReference type="ARBA" id="ARBA00022801"/>
    </source>
</evidence>
<feature type="transmembrane region" description="Helical" evidence="8">
    <location>
        <begin position="12"/>
        <end position="36"/>
    </location>
</feature>
<feature type="active site" evidence="7">
    <location>
        <position position="124"/>
    </location>
</feature>
<keyword evidence="8" id="KW-0812">Transmembrane</keyword>
<evidence type="ECO:0000256" key="4">
    <source>
        <dbReference type="ARBA" id="ARBA00013208"/>
    </source>
</evidence>
<evidence type="ECO:0000256" key="7">
    <source>
        <dbReference type="PIRSR" id="PIRSR600223-1"/>
    </source>
</evidence>
<dbReference type="SUPFAM" id="SSF51306">
    <property type="entry name" value="LexA/Signal peptidase"/>
    <property type="match status" value="1"/>
</dbReference>
<gene>
    <name evidence="11" type="ORF">A2310_01975</name>
</gene>
<evidence type="ECO:0000256" key="8">
    <source>
        <dbReference type="RuleBase" id="RU003993"/>
    </source>
</evidence>
<dbReference type="GO" id="GO:0006465">
    <property type="term" value="P:signal peptide processing"/>
    <property type="evidence" value="ECO:0007669"/>
    <property type="project" value="InterPro"/>
</dbReference>
<evidence type="ECO:0000256" key="1">
    <source>
        <dbReference type="ARBA" id="ARBA00000677"/>
    </source>
</evidence>
<dbReference type="PRINTS" id="PR00727">
    <property type="entry name" value="LEADERPTASE"/>
</dbReference>
<sequence length="219" mass="25900">MDKEKLNKWFREWAETLIVAFVLAIFIRSFFLQVFWIPSGSMEPTLNINDRLIVNKIAYGIQNPFFESYKEKIFFYIIPNPLYRHPILTSDKQYFIDFHKEPKRFDVVVFKTYDYDGNRKDLIKRIIGLPGETLEVKKGIVYINGKKLNETHLGYNNYSNINAFPANFDSVVIPQESYFVMGDNRPNSADSRYWGFLPKQEIIGPALFKIWPVWQLSFI</sequence>
<dbReference type="Pfam" id="PF10502">
    <property type="entry name" value="Peptidase_S26"/>
    <property type="match status" value="1"/>
</dbReference>
<reference evidence="11 12" key="1">
    <citation type="journal article" date="2016" name="Nat. Commun.">
        <title>Thousands of microbial genomes shed light on interconnected biogeochemical processes in an aquifer system.</title>
        <authorList>
            <person name="Anantharaman K."/>
            <person name="Brown C.T."/>
            <person name="Hug L.A."/>
            <person name="Sharon I."/>
            <person name="Castelle C.J."/>
            <person name="Probst A.J."/>
            <person name="Thomas B.C."/>
            <person name="Singh A."/>
            <person name="Wilkins M.J."/>
            <person name="Karaoz U."/>
            <person name="Brodie E.L."/>
            <person name="Williams K.H."/>
            <person name="Hubbard S.S."/>
            <person name="Banfield J.F."/>
        </authorList>
    </citation>
    <scope>NUCLEOTIDE SEQUENCE [LARGE SCALE GENOMIC DNA]</scope>
</reference>
<dbReference type="PANTHER" id="PTHR43390:SF1">
    <property type="entry name" value="CHLOROPLAST PROCESSING PEPTIDASE"/>
    <property type="match status" value="1"/>
</dbReference>
<proteinExistence type="inferred from homology"/>
<accession>A0A1F4SDQ5</accession>
<dbReference type="InterPro" id="IPR019533">
    <property type="entry name" value="Peptidase_S26"/>
</dbReference>
<evidence type="ECO:0000256" key="3">
    <source>
        <dbReference type="ARBA" id="ARBA00009370"/>
    </source>
</evidence>
<protein>
    <recommendedName>
        <fullName evidence="4 8">Signal peptidase I</fullName>
        <ecNumber evidence="4 8">3.4.21.89</ecNumber>
    </recommendedName>
</protein>
<dbReference type="GO" id="GO:0009003">
    <property type="term" value="F:signal peptidase activity"/>
    <property type="evidence" value="ECO:0007669"/>
    <property type="project" value="UniProtKB-EC"/>
</dbReference>
<name>A0A1F4SDQ5_UNCSA</name>
<evidence type="ECO:0000256" key="5">
    <source>
        <dbReference type="ARBA" id="ARBA00022670"/>
    </source>
</evidence>
<evidence type="ECO:0000256" key="2">
    <source>
        <dbReference type="ARBA" id="ARBA00004401"/>
    </source>
</evidence>
<dbReference type="InterPro" id="IPR019757">
    <property type="entry name" value="Pept_S26A_signal_pept_1_Lys-AS"/>
</dbReference>
<dbReference type="AlphaFoldDB" id="A0A1F4SDQ5"/>
<keyword evidence="6 8" id="KW-0378">Hydrolase</keyword>
<feature type="domain" description="Peptidase S26" evidence="10">
    <location>
        <begin position="11"/>
        <end position="211"/>
    </location>
</feature>